<gene>
    <name evidence="6" type="ORF">MYCTH_2131761</name>
</gene>
<evidence type="ECO:0000256" key="4">
    <source>
        <dbReference type="ARBA" id="ARBA00023136"/>
    </source>
</evidence>
<feature type="transmembrane region" description="Helical" evidence="5">
    <location>
        <begin position="251"/>
        <end position="272"/>
    </location>
</feature>
<feature type="transmembrane region" description="Helical" evidence="5">
    <location>
        <begin position="36"/>
        <end position="59"/>
    </location>
</feature>
<evidence type="ECO:0000313" key="7">
    <source>
        <dbReference type="Proteomes" id="UP000007322"/>
    </source>
</evidence>
<dbReference type="Gene3D" id="1.20.1720.10">
    <property type="entry name" value="Multidrug resistance protein D"/>
    <property type="match status" value="1"/>
</dbReference>
<evidence type="ECO:0000256" key="1">
    <source>
        <dbReference type="ARBA" id="ARBA00004141"/>
    </source>
</evidence>
<dbReference type="GeneID" id="11511579"/>
<protein>
    <recommendedName>
        <fullName evidence="8">Major facilitator superfamily (MFS) profile domain-containing protein</fullName>
    </recommendedName>
</protein>
<evidence type="ECO:0008006" key="8">
    <source>
        <dbReference type="Google" id="ProtNLM"/>
    </source>
</evidence>
<evidence type="ECO:0000256" key="5">
    <source>
        <dbReference type="SAM" id="Phobius"/>
    </source>
</evidence>
<keyword evidence="7" id="KW-1185">Reference proteome</keyword>
<dbReference type="Proteomes" id="UP000007322">
    <property type="component" value="Chromosome 1"/>
</dbReference>
<keyword evidence="2 5" id="KW-0812">Transmembrane</keyword>
<evidence type="ECO:0000313" key="6">
    <source>
        <dbReference type="EMBL" id="AEO53703.1"/>
    </source>
</evidence>
<keyword evidence="3 5" id="KW-1133">Transmembrane helix</keyword>
<dbReference type="VEuPathDB" id="FungiDB:MYCTH_2131761"/>
<evidence type="ECO:0000256" key="3">
    <source>
        <dbReference type="ARBA" id="ARBA00022989"/>
    </source>
</evidence>
<evidence type="ECO:0000256" key="2">
    <source>
        <dbReference type="ARBA" id="ARBA00022692"/>
    </source>
</evidence>
<dbReference type="OrthoDB" id="10021397at2759"/>
<dbReference type="eggNOG" id="KOG0254">
    <property type="taxonomic scope" value="Eukaryota"/>
</dbReference>
<dbReference type="GO" id="GO:0022857">
    <property type="term" value="F:transmembrane transporter activity"/>
    <property type="evidence" value="ECO:0007669"/>
    <property type="project" value="TreeGrafter"/>
</dbReference>
<dbReference type="RefSeq" id="XP_003658948.1">
    <property type="nucleotide sequence ID" value="XM_003658900.1"/>
</dbReference>
<dbReference type="AlphaFoldDB" id="G2Q4W6"/>
<dbReference type="HOGENOM" id="CLU_970385_0_0_1"/>
<sequence>MQLRTPPENNDSGFEIGVSPNSSSLVVVSISAAPKVIPALLGLLGGIFGVASVVGPVLGGAFTDRLTWRWCARVIMVVLPSRSTSHSSPLAYNLPIYFQAVNRVSLLESGIRLLPTILPMTCALLVGWYQPWLMTGASLAAVGAGLIYMLGNYQLEHLRPSVIANAITPKGDNSIAMSNILFFQFIGGTPGVGMAQSILNNGLIRSFPQFAPGVTTAEVLSVGAYYDLQTVFSGDKLLGVLRAYVAGLHHAWILSIAGAAVPVCFPLIGAFVKLSRFSPKSWEELGG</sequence>
<dbReference type="PANTHER" id="PTHR23501">
    <property type="entry name" value="MAJOR FACILITATOR SUPERFAMILY"/>
    <property type="match status" value="1"/>
</dbReference>
<accession>G2Q4W6</accession>
<comment type="subcellular location">
    <subcellularLocation>
        <location evidence="1">Membrane</location>
        <topology evidence="1">Multi-pass membrane protein</topology>
    </subcellularLocation>
</comment>
<dbReference type="InParanoid" id="G2Q4W6"/>
<dbReference type="GO" id="GO:0005886">
    <property type="term" value="C:plasma membrane"/>
    <property type="evidence" value="ECO:0007669"/>
    <property type="project" value="TreeGrafter"/>
</dbReference>
<keyword evidence="4 5" id="KW-0472">Membrane</keyword>
<feature type="transmembrane region" description="Helical" evidence="5">
    <location>
        <begin position="136"/>
        <end position="155"/>
    </location>
</feature>
<reference evidence="6 7" key="1">
    <citation type="journal article" date="2011" name="Nat. Biotechnol.">
        <title>Comparative genomic analysis of the thermophilic biomass-degrading fungi Myceliophthora thermophila and Thielavia terrestris.</title>
        <authorList>
            <person name="Berka R.M."/>
            <person name="Grigoriev I.V."/>
            <person name="Otillar R."/>
            <person name="Salamov A."/>
            <person name="Grimwood J."/>
            <person name="Reid I."/>
            <person name="Ishmael N."/>
            <person name="John T."/>
            <person name="Darmond C."/>
            <person name="Moisan M.-C."/>
            <person name="Henrissat B."/>
            <person name="Coutinho P.M."/>
            <person name="Lombard V."/>
            <person name="Natvig D.O."/>
            <person name="Lindquist E."/>
            <person name="Schmutz J."/>
            <person name="Lucas S."/>
            <person name="Harris P."/>
            <person name="Powlowski J."/>
            <person name="Bellemare A."/>
            <person name="Taylor D."/>
            <person name="Butler G."/>
            <person name="de Vries R.P."/>
            <person name="Allijn I.E."/>
            <person name="van den Brink J."/>
            <person name="Ushinsky S."/>
            <person name="Storms R."/>
            <person name="Powell A.J."/>
            <person name="Paulsen I.T."/>
            <person name="Elbourne L.D.H."/>
            <person name="Baker S.E."/>
            <person name="Magnuson J."/>
            <person name="LaBoissiere S."/>
            <person name="Clutterbuck A.J."/>
            <person name="Martinez D."/>
            <person name="Wogulis M."/>
            <person name="de Leon A.L."/>
            <person name="Rey M.W."/>
            <person name="Tsang A."/>
        </authorList>
    </citation>
    <scope>NUCLEOTIDE SEQUENCE [LARGE SCALE GENOMIC DNA]</scope>
    <source>
        <strain evidence="7">ATCC 42464 / BCRC 31852 / DSM 1799</strain>
    </source>
</reference>
<name>G2Q4W6_THET4</name>
<proteinExistence type="predicted"/>
<dbReference type="EMBL" id="CP003002">
    <property type="protein sequence ID" value="AEO53703.1"/>
    <property type="molecule type" value="Genomic_DNA"/>
</dbReference>
<dbReference type="OMA" id="FQAIHGM"/>
<dbReference type="KEGG" id="mtm:MYCTH_2131761"/>
<organism evidence="6 7">
    <name type="scientific">Thermothelomyces thermophilus (strain ATCC 42464 / BCRC 31852 / DSM 1799)</name>
    <name type="common">Sporotrichum thermophile</name>
    <dbReference type="NCBI Taxonomy" id="573729"/>
    <lineage>
        <taxon>Eukaryota</taxon>
        <taxon>Fungi</taxon>
        <taxon>Dikarya</taxon>
        <taxon>Ascomycota</taxon>
        <taxon>Pezizomycotina</taxon>
        <taxon>Sordariomycetes</taxon>
        <taxon>Sordariomycetidae</taxon>
        <taxon>Sordariales</taxon>
        <taxon>Chaetomiaceae</taxon>
        <taxon>Thermothelomyces</taxon>
    </lineage>
</organism>
<dbReference type="PANTHER" id="PTHR23501:SF198">
    <property type="entry name" value="AZOLE RESISTANCE PROTEIN 1-RELATED"/>
    <property type="match status" value="1"/>
</dbReference>